<protein>
    <submittedName>
        <fullName evidence="2">Uncharacterized protein</fullName>
    </submittedName>
</protein>
<feature type="compositionally biased region" description="Polar residues" evidence="1">
    <location>
        <begin position="20"/>
        <end position="29"/>
    </location>
</feature>
<evidence type="ECO:0000313" key="3">
    <source>
        <dbReference type="Proteomes" id="UP000179807"/>
    </source>
</evidence>
<dbReference type="RefSeq" id="XP_068368114.1">
    <property type="nucleotide sequence ID" value="XM_068497938.1"/>
</dbReference>
<feature type="compositionally biased region" description="Acidic residues" evidence="1">
    <location>
        <begin position="638"/>
        <end position="650"/>
    </location>
</feature>
<dbReference type="VEuPathDB" id="TrichDB:TRFO_14645"/>
<organism evidence="2 3">
    <name type="scientific">Tritrichomonas foetus</name>
    <dbReference type="NCBI Taxonomy" id="1144522"/>
    <lineage>
        <taxon>Eukaryota</taxon>
        <taxon>Metamonada</taxon>
        <taxon>Parabasalia</taxon>
        <taxon>Tritrichomonadida</taxon>
        <taxon>Tritrichomonadidae</taxon>
        <taxon>Tritrichomonas</taxon>
    </lineage>
</organism>
<feature type="compositionally biased region" description="Polar residues" evidence="1">
    <location>
        <begin position="225"/>
        <end position="235"/>
    </location>
</feature>
<gene>
    <name evidence="2" type="ORF">TRFO_14645</name>
</gene>
<feature type="compositionally biased region" description="Polar residues" evidence="1">
    <location>
        <begin position="167"/>
        <end position="183"/>
    </location>
</feature>
<reference evidence="2" key="1">
    <citation type="submission" date="2016-10" db="EMBL/GenBank/DDBJ databases">
        <authorList>
            <person name="Benchimol M."/>
            <person name="Almeida L.G."/>
            <person name="Vasconcelos A.T."/>
            <person name="Perreira-Neves A."/>
            <person name="Rosa I.A."/>
            <person name="Tasca T."/>
            <person name="Bogo M.R."/>
            <person name="de Souza W."/>
        </authorList>
    </citation>
    <scope>NUCLEOTIDE SEQUENCE [LARGE SCALE GENOMIC DNA]</scope>
    <source>
        <strain evidence="2">K</strain>
    </source>
</reference>
<dbReference type="GeneID" id="94832642"/>
<feature type="compositionally biased region" description="Polar residues" evidence="1">
    <location>
        <begin position="82"/>
        <end position="107"/>
    </location>
</feature>
<feature type="compositionally biased region" description="Acidic residues" evidence="1">
    <location>
        <begin position="541"/>
        <end position="550"/>
    </location>
</feature>
<feature type="region of interest" description="Disordered" evidence="1">
    <location>
        <begin position="1"/>
        <end position="133"/>
    </location>
</feature>
<evidence type="ECO:0000313" key="2">
    <source>
        <dbReference type="EMBL" id="OHT14978.1"/>
    </source>
</evidence>
<dbReference type="InterPro" id="IPR050252">
    <property type="entry name" value="Beta/Gamma-Crystallin"/>
</dbReference>
<accession>A0A1J4KV15</accession>
<feature type="region of interest" description="Disordered" evidence="1">
    <location>
        <begin position="541"/>
        <end position="724"/>
    </location>
</feature>
<feature type="compositionally biased region" description="Polar residues" evidence="1">
    <location>
        <begin position="119"/>
        <end position="132"/>
    </location>
</feature>
<feature type="compositionally biased region" description="Basic and acidic residues" evidence="1">
    <location>
        <begin position="376"/>
        <end position="410"/>
    </location>
</feature>
<dbReference type="PANTHER" id="PTHR11818">
    <property type="entry name" value="BETA/GAMMA CRYSTALLIN"/>
    <property type="match status" value="1"/>
</dbReference>
<feature type="compositionally biased region" description="Low complexity" evidence="1">
    <location>
        <begin position="618"/>
        <end position="637"/>
    </location>
</feature>
<feature type="compositionally biased region" description="Basic and acidic residues" evidence="1">
    <location>
        <begin position="253"/>
        <end position="327"/>
    </location>
</feature>
<name>A0A1J4KV15_9EUKA</name>
<feature type="compositionally biased region" description="Polar residues" evidence="1">
    <location>
        <begin position="193"/>
        <end position="204"/>
    </location>
</feature>
<sequence>MTESDALQSSGGDDKVHSGPTMTDSSTFSEEAKSDLHQENFEDPAGKTVNGENETIQATVEKEFHDEKSEKNAENHIRENYSDNQENEATPTSQSNEIESNTINTDEIITEEPKHHQISSDNSNHQNETQDNAKIISERCEITNGNENPENITESNISIENGKFTHQKGSPDNSISSTENTLENDFPKENHSNIDNFDNSNTNDLKIGQKDEQECSPIPPEAVSDLNNIDSNESQIVEKNELPEEPPQNVIQKDNREENHQEKHEEKHEENHEQNHVENHEQNHVENHQENHEEKHEEKHEENHQEKHEQNHEENISPANFEEKVDNSEENSQTEAIPNQVKIPENLEDETSTETKENQGEEIQENESRNGPAENLHIENDDQEKVTFEKSVNEAKEIDNQEGKIDHEENQNLPKINPEMMETPTDSQIEHQTQHINQNSTENCQKVDENDQATENITETSSKTEHEIENPQSESSLLTNEQAQIHRVEAPVAPDQLTEEMINQISGIVTKQPISSYQSAFEILTEGGQVVKVIEEIIYEEEEEEEEEAQEPTKINRGQTKTLKDRNEGEKKGELVLKENKSSSSSSSDSLDTKNETNKSGKEDEANFKPVFKQKGGSSNSSSSSSSSTSSSTSSSSENEEADEIDTDDIDNIKSTTSSNSSSNNIKSVRSLNNFPIASNSTPSQPIRPPRSSPLSQNGPTLSPAREFDDLPPPKPTGWNAAAAQISPDDPLNGILADPNSSIVDILLNPSCVNFYRKRIPAIVDRFTCEDGVIEIINIFHKTKKRTILLTIFALFTNTNRALLESLTKSLRPIEEISKIIFDTDTDCLYRIGLLMQIIEKAASSWPDKLFRLFYESPTFWSVCLQNIDVDCIFRTLSTFVQNQDHAFLWGFLLSFLSPNDPQTIPPTKWNVGLESVQRCKTIQLNRKQKNKLIDLFKLFIVMTPYEKEFIDAITYELPTWFLQARTDDDFYTLIELSLVLPLPQKCTIDAALNIIKNYDINSMVVEKSVAYVSNCFDPIIVDQVVNYIFRVLTSCKNNFILNKTLDLIQQAFERLPAQKIFFCKAIQHSIAYHWNRRMPMNSLLRTYFIEIASVVGAIPSFYGWQSFMTQVVRPFKKNLKYPKDFEFEEEFMDESIIFSLGAKNEDRVHEIPMTQSYPVFRTLPMLIPGSIELLEIASNSLYAAFNQSELPENEESLTAREVQINPVTDVEKTSVSRVNQNVNNDSTDNTNVPNSGTCAATEKPKLVKKIMRKRCDSGIRIGPKPIAIELFETDQVPRRTYCPAFDAKGRHKKSKKFARKSANYKKKSCNVY</sequence>
<dbReference type="EMBL" id="MLAK01000292">
    <property type="protein sequence ID" value="OHT14978.1"/>
    <property type="molecule type" value="Genomic_DNA"/>
</dbReference>
<feature type="compositionally biased region" description="Basic and acidic residues" evidence="1">
    <location>
        <begin position="60"/>
        <end position="81"/>
    </location>
</feature>
<feature type="compositionally biased region" description="Polar residues" evidence="1">
    <location>
        <begin position="670"/>
        <end position="680"/>
    </location>
</feature>
<proteinExistence type="predicted"/>
<dbReference type="Proteomes" id="UP000179807">
    <property type="component" value="Unassembled WGS sequence"/>
</dbReference>
<feature type="compositionally biased region" description="Polar residues" evidence="1">
    <location>
        <begin position="470"/>
        <end position="480"/>
    </location>
</feature>
<keyword evidence="3" id="KW-1185">Reference proteome</keyword>
<feature type="region of interest" description="Disordered" evidence="1">
    <location>
        <begin position="162"/>
        <end position="480"/>
    </location>
</feature>
<feature type="compositionally biased region" description="Low complexity" evidence="1">
    <location>
        <begin position="653"/>
        <end position="668"/>
    </location>
</feature>
<dbReference type="PANTHER" id="PTHR11818:SF42">
    <property type="entry name" value="VOLTAGE-GATED HYDROGEN CHANNEL 1"/>
    <property type="match status" value="1"/>
</dbReference>
<feature type="compositionally biased region" description="Basic and acidic residues" evidence="1">
    <location>
        <begin position="562"/>
        <end position="581"/>
    </location>
</feature>
<evidence type="ECO:0000256" key="1">
    <source>
        <dbReference type="SAM" id="MobiDB-lite"/>
    </source>
</evidence>
<comment type="caution">
    <text evidence="2">The sequence shown here is derived from an EMBL/GenBank/DDBJ whole genome shotgun (WGS) entry which is preliminary data.</text>
</comment>
<feature type="compositionally biased region" description="Polar residues" evidence="1">
    <location>
        <begin position="1"/>
        <end position="11"/>
    </location>
</feature>
<feature type="compositionally biased region" description="Basic and acidic residues" evidence="1">
    <location>
        <begin position="591"/>
        <end position="607"/>
    </location>
</feature>
<feature type="compositionally biased region" description="Polar residues" evidence="1">
    <location>
        <begin position="434"/>
        <end position="444"/>
    </location>
</feature>
<feature type="compositionally biased region" description="Basic and acidic residues" evidence="1">
    <location>
        <begin position="30"/>
        <end position="40"/>
    </location>
</feature>